<feature type="transmembrane region" description="Helical" evidence="1">
    <location>
        <begin position="21"/>
        <end position="42"/>
    </location>
</feature>
<organism evidence="2 3">
    <name type="scientific">Halococcus hamelinensis 100A6</name>
    <dbReference type="NCBI Taxonomy" id="1132509"/>
    <lineage>
        <taxon>Archaea</taxon>
        <taxon>Methanobacteriati</taxon>
        <taxon>Methanobacteriota</taxon>
        <taxon>Stenosarchaea group</taxon>
        <taxon>Halobacteria</taxon>
        <taxon>Halobacteriales</taxon>
        <taxon>Halococcaceae</taxon>
        <taxon>Halococcus</taxon>
    </lineage>
</organism>
<dbReference type="PATRIC" id="fig|1132509.6.peg.575"/>
<accession>M0M793</accession>
<dbReference type="AlphaFoldDB" id="M0M793"/>
<feature type="transmembrane region" description="Helical" evidence="1">
    <location>
        <begin position="282"/>
        <end position="302"/>
    </location>
</feature>
<gene>
    <name evidence="2" type="ORF">C447_02447</name>
</gene>
<feature type="transmembrane region" description="Helical" evidence="1">
    <location>
        <begin position="54"/>
        <end position="73"/>
    </location>
</feature>
<dbReference type="InterPro" id="IPR036259">
    <property type="entry name" value="MFS_trans_sf"/>
</dbReference>
<feature type="transmembrane region" description="Helical" evidence="1">
    <location>
        <begin position="241"/>
        <end position="262"/>
    </location>
</feature>
<keyword evidence="1" id="KW-1133">Transmembrane helix</keyword>
<dbReference type="Proteomes" id="UP000011566">
    <property type="component" value="Unassembled WGS sequence"/>
</dbReference>
<dbReference type="PANTHER" id="PTHR23518:SF2">
    <property type="entry name" value="MAJOR FACILITATOR SUPERFAMILY TRANSPORTER"/>
    <property type="match status" value="1"/>
</dbReference>
<evidence type="ECO:0000313" key="2">
    <source>
        <dbReference type="EMBL" id="EMA41268.1"/>
    </source>
</evidence>
<evidence type="ECO:0000256" key="1">
    <source>
        <dbReference type="SAM" id="Phobius"/>
    </source>
</evidence>
<dbReference type="PANTHER" id="PTHR23518">
    <property type="entry name" value="C-METHYLTRANSFERASE"/>
    <property type="match status" value="1"/>
</dbReference>
<comment type="caution">
    <text evidence="2">The sequence shown here is derived from an EMBL/GenBank/DDBJ whole genome shotgun (WGS) entry which is preliminary data.</text>
</comment>
<keyword evidence="1" id="KW-0812">Transmembrane</keyword>
<dbReference type="Gene3D" id="1.20.1250.20">
    <property type="entry name" value="MFS general substrate transporter like domains"/>
    <property type="match status" value="1"/>
</dbReference>
<dbReference type="eggNOG" id="arCOG00130">
    <property type="taxonomic scope" value="Archaea"/>
</dbReference>
<feature type="transmembrane region" description="Helical" evidence="1">
    <location>
        <begin position="80"/>
        <end position="102"/>
    </location>
</feature>
<evidence type="ECO:0000313" key="3">
    <source>
        <dbReference type="Proteomes" id="UP000011566"/>
    </source>
</evidence>
<feature type="transmembrane region" description="Helical" evidence="1">
    <location>
        <begin position="158"/>
        <end position="174"/>
    </location>
</feature>
<keyword evidence="1" id="KW-0472">Membrane</keyword>
<dbReference type="OrthoDB" id="214183at2157"/>
<feature type="transmembrane region" description="Helical" evidence="1">
    <location>
        <begin position="399"/>
        <end position="419"/>
    </location>
</feature>
<name>M0M793_9EURY</name>
<reference evidence="2 3" key="1">
    <citation type="journal article" date="2014" name="PLoS Genet.">
        <title>Phylogenetically driven sequencing of extremely halophilic archaea reveals strategies for static and dynamic osmo-response.</title>
        <authorList>
            <person name="Becker E.A."/>
            <person name="Seitzer P.M."/>
            <person name="Tritt A."/>
            <person name="Larsen D."/>
            <person name="Krusor M."/>
            <person name="Yao A.I."/>
            <person name="Wu D."/>
            <person name="Madern D."/>
            <person name="Eisen J.A."/>
            <person name="Darling A.E."/>
            <person name="Facciotti M.T."/>
        </authorList>
    </citation>
    <scope>NUCLEOTIDE SEQUENCE [LARGE SCALE GENOMIC DNA]</scope>
    <source>
        <strain evidence="2 3">100A6</strain>
    </source>
</reference>
<feature type="transmembrane region" description="Helical" evidence="1">
    <location>
        <begin position="314"/>
        <end position="331"/>
    </location>
</feature>
<keyword evidence="3" id="KW-1185">Reference proteome</keyword>
<feature type="transmembrane region" description="Helical" evidence="1">
    <location>
        <begin position="180"/>
        <end position="201"/>
    </location>
</feature>
<proteinExistence type="predicted"/>
<dbReference type="RefSeq" id="WP_007690535.1">
    <property type="nucleotide sequence ID" value="NZ_AOMB01000006.1"/>
</dbReference>
<dbReference type="EMBL" id="AOMB01000006">
    <property type="protein sequence ID" value="EMA41268.1"/>
    <property type="molecule type" value="Genomic_DNA"/>
</dbReference>
<protein>
    <submittedName>
        <fullName evidence="2">Transporter</fullName>
    </submittedName>
</protein>
<dbReference type="SUPFAM" id="SSF103473">
    <property type="entry name" value="MFS general substrate transporter"/>
    <property type="match status" value="1"/>
</dbReference>
<feature type="transmembrane region" description="Helical" evidence="1">
    <location>
        <begin position="114"/>
        <end position="137"/>
    </location>
</feature>
<sequence>MTPDSIRRRTDADRLDIVTGRTTAAAAVVGFDVAVFAALRYAPEYLRLLGNGPLFIGLFGSLAALTGLVYPALDTVPDRLGSLAGPVLAGLASFGLVCWLLAPQVGAGRPTALVFVRLLLVGLWPAFDLGTGLDAVVPRYVAERVPRALRHERAPRDAAIVLGLPAILWVLVEVSPARAAIQVVLGLAAGLGLTTAVFLAVRDDPTVGALSTTSGASTARRGRLRGALAALRSLPRASRQLALGETLVALAVGMVSVFLVITVTSVLRIDIELLGFRFRPDAFFGLCLLAETLVAFVAPRPLGRLADRLGRDRVATAVLLVAALFPVALVGAPANPAVVAALFAAFGLYHAGLPLGRRAVESSLDADDVDRYRLLRAAVPVPAALVGGVVYAASPTLAFGLATVVGVVGVREFLVGATWPAEPS</sequence>